<feature type="transmembrane region" description="Helical" evidence="2">
    <location>
        <begin position="7"/>
        <end position="28"/>
    </location>
</feature>
<dbReference type="Pfam" id="PF02630">
    <property type="entry name" value="SCO1-SenC"/>
    <property type="match status" value="1"/>
</dbReference>
<feature type="non-terminal residue" evidence="3">
    <location>
        <position position="183"/>
    </location>
</feature>
<dbReference type="FunFam" id="3.40.30.10:FF:000013">
    <property type="entry name" value="Blast:Protein SCO1 homolog, mitochondrial"/>
    <property type="match status" value="1"/>
</dbReference>
<evidence type="ECO:0000313" key="3">
    <source>
        <dbReference type="EMBL" id="SVA68574.1"/>
    </source>
</evidence>
<gene>
    <name evidence="3" type="ORF">METZ01_LOCUS121428</name>
</gene>
<reference evidence="3" key="1">
    <citation type="submission" date="2018-05" db="EMBL/GenBank/DDBJ databases">
        <authorList>
            <person name="Lanie J.A."/>
            <person name="Ng W.-L."/>
            <person name="Kazmierczak K.M."/>
            <person name="Andrzejewski T.M."/>
            <person name="Davidsen T.M."/>
            <person name="Wayne K.J."/>
            <person name="Tettelin H."/>
            <person name="Glass J.I."/>
            <person name="Rusch D."/>
            <person name="Podicherti R."/>
            <person name="Tsui H.-C.T."/>
            <person name="Winkler M.E."/>
        </authorList>
    </citation>
    <scope>NUCLEOTIDE SEQUENCE</scope>
</reference>
<keyword evidence="2" id="KW-1133">Transmembrane helix</keyword>
<organism evidence="3">
    <name type="scientific">marine metagenome</name>
    <dbReference type="NCBI Taxonomy" id="408172"/>
    <lineage>
        <taxon>unclassified sequences</taxon>
        <taxon>metagenomes</taxon>
        <taxon>ecological metagenomes</taxon>
    </lineage>
</organism>
<keyword evidence="2" id="KW-0472">Membrane</keyword>
<evidence type="ECO:0000256" key="1">
    <source>
        <dbReference type="ARBA" id="ARBA00010996"/>
    </source>
</evidence>
<dbReference type="EMBL" id="UINC01016476">
    <property type="protein sequence ID" value="SVA68574.1"/>
    <property type="molecule type" value="Genomic_DNA"/>
</dbReference>
<sequence length="183" mass="20709">MKLKTSIIILAGCFGIFLFIMLPIVLSIQDKKEDYVTSIKGSNFSLKDVNNNLITEKSFQGPVTALFFGFTHCPDVCPMTLNKLSIILEKLEKENKSLKVFFISIDPERDTPEVMKDYLNSFEGKFTGITGEPEKIFKLSQSWGIASQKIFSEEGEYTVNHSSPVILLKNGKYVDRITHKDDL</sequence>
<dbReference type="SUPFAM" id="SSF52833">
    <property type="entry name" value="Thioredoxin-like"/>
    <property type="match status" value="1"/>
</dbReference>
<proteinExistence type="inferred from homology"/>
<evidence type="ECO:0000256" key="2">
    <source>
        <dbReference type="SAM" id="Phobius"/>
    </source>
</evidence>
<feature type="non-terminal residue" evidence="3">
    <location>
        <position position="1"/>
    </location>
</feature>
<keyword evidence="2" id="KW-0812">Transmembrane</keyword>
<name>A0A381XUW6_9ZZZZ</name>
<dbReference type="PANTHER" id="PTHR12151:SF25">
    <property type="entry name" value="LINALOOL DEHYDRATASE_ISOMERASE DOMAIN-CONTAINING PROTEIN"/>
    <property type="match status" value="1"/>
</dbReference>
<accession>A0A381XUW6</accession>
<dbReference type="CDD" id="cd02968">
    <property type="entry name" value="SCO"/>
    <property type="match status" value="1"/>
</dbReference>
<comment type="similarity">
    <text evidence="1">Belongs to the SCO1/2 family.</text>
</comment>
<dbReference type="InterPro" id="IPR003782">
    <property type="entry name" value="SCO1/SenC"/>
</dbReference>
<dbReference type="AlphaFoldDB" id="A0A381XUW6"/>
<dbReference type="PANTHER" id="PTHR12151">
    <property type="entry name" value="ELECTRON TRANSPORT PROTIN SCO1/SENC FAMILY MEMBER"/>
    <property type="match status" value="1"/>
</dbReference>
<protein>
    <recommendedName>
        <fullName evidence="4">Thioredoxin domain-containing protein</fullName>
    </recommendedName>
</protein>
<evidence type="ECO:0008006" key="4">
    <source>
        <dbReference type="Google" id="ProtNLM"/>
    </source>
</evidence>
<dbReference type="InterPro" id="IPR036249">
    <property type="entry name" value="Thioredoxin-like_sf"/>
</dbReference>
<dbReference type="Gene3D" id="3.40.30.10">
    <property type="entry name" value="Glutaredoxin"/>
    <property type="match status" value="1"/>
</dbReference>